<dbReference type="PANTHER" id="PTHR30457">
    <property type="entry name" value="5'-NUCLEOTIDASE SURE"/>
    <property type="match status" value="1"/>
</dbReference>
<dbReference type="NCBIfam" id="NF001490">
    <property type="entry name" value="PRK00346.1-4"/>
    <property type="match status" value="1"/>
</dbReference>
<feature type="domain" description="Survival protein SurE-like phosphatase/nucleotidase" evidence="10">
    <location>
        <begin position="7"/>
        <end position="199"/>
    </location>
</feature>
<protein>
    <recommendedName>
        <fullName evidence="5">5'-nucleotidase</fullName>
        <ecNumber evidence="5">3.1.3.5</ecNumber>
    </recommendedName>
</protein>
<name>A0A3B1E4C3_9ZZZZ</name>
<keyword evidence="6" id="KW-0963">Cytoplasm</keyword>
<evidence type="ECO:0000259" key="10">
    <source>
        <dbReference type="Pfam" id="PF01975"/>
    </source>
</evidence>
<gene>
    <name evidence="11" type="ORF">MNB_ARC-1_127</name>
</gene>
<evidence type="ECO:0000256" key="3">
    <source>
        <dbReference type="ARBA" id="ARBA00004496"/>
    </source>
</evidence>
<dbReference type="EMBL" id="UOYO01000013">
    <property type="protein sequence ID" value="VAY86441.1"/>
    <property type="molecule type" value="Genomic_DNA"/>
</dbReference>
<comment type="catalytic activity">
    <reaction evidence="1">
        <text>a ribonucleoside 5'-phosphate + H2O = a ribonucleoside + phosphate</text>
        <dbReference type="Rhea" id="RHEA:12484"/>
        <dbReference type="ChEBI" id="CHEBI:15377"/>
        <dbReference type="ChEBI" id="CHEBI:18254"/>
        <dbReference type="ChEBI" id="CHEBI:43474"/>
        <dbReference type="ChEBI" id="CHEBI:58043"/>
        <dbReference type="EC" id="3.1.3.5"/>
    </reaction>
</comment>
<evidence type="ECO:0000256" key="1">
    <source>
        <dbReference type="ARBA" id="ARBA00000815"/>
    </source>
</evidence>
<keyword evidence="8" id="KW-0547">Nucleotide-binding</keyword>
<proteinExistence type="inferred from homology"/>
<dbReference type="FunFam" id="3.40.1210.10:FF:000001">
    <property type="entry name" value="5'/3'-nucleotidase SurE"/>
    <property type="match status" value="1"/>
</dbReference>
<dbReference type="GO" id="GO:0008254">
    <property type="term" value="F:3'-nucleotidase activity"/>
    <property type="evidence" value="ECO:0007669"/>
    <property type="project" value="TreeGrafter"/>
</dbReference>
<dbReference type="GO" id="GO:0008253">
    <property type="term" value="F:5'-nucleotidase activity"/>
    <property type="evidence" value="ECO:0007669"/>
    <property type="project" value="UniProtKB-EC"/>
</dbReference>
<dbReference type="HAMAP" id="MF_00060">
    <property type="entry name" value="SurE"/>
    <property type="match status" value="1"/>
</dbReference>
<comment type="similarity">
    <text evidence="4">Belongs to the SurE nucleotidase family.</text>
</comment>
<dbReference type="InterPro" id="IPR002828">
    <property type="entry name" value="SurE-like_Pase/nucleotidase"/>
</dbReference>
<dbReference type="EC" id="3.1.3.5" evidence="5"/>
<dbReference type="PANTHER" id="PTHR30457:SF12">
    <property type="entry name" value="5'_3'-NUCLEOTIDASE SURE"/>
    <property type="match status" value="1"/>
</dbReference>
<comment type="cofactor">
    <cofactor evidence="2">
        <name>Mg(2+)</name>
        <dbReference type="ChEBI" id="CHEBI:18420"/>
    </cofactor>
</comment>
<evidence type="ECO:0000256" key="6">
    <source>
        <dbReference type="ARBA" id="ARBA00022490"/>
    </source>
</evidence>
<dbReference type="GO" id="GO:0000166">
    <property type="term" value="F:nucleotide binding"/>
    <property type="evidence" value="ECO:0007669"/>
    <property type="project" value="UniProtKB-KW"/>
</dbReference>
<dbReference type="Pfam" id="PF01975">
    <property type="entry name" value="SurE"/>
    <property type="match status" value="1"/>
</dbReference>
<evidence type="ECO:0000256" key="4">
    <source>
        <dbReference type="ARBA" id="ARBA00011062"/>
    </source>
</evidence>
<dbReference type="Gene3D" id="3.40.1210.10">
    <property type="entry name" value="Survival protein SurE-like phosphatase/nucleotidase"/>
    <property type="match status" value="1"/>
</dbReference>
<organism evidence="11">
    <name type="scientific">hydrothermal vent metagenome</name>
    <dbReference type="NCBI Taxonomy" id="652676"/>
    <lineage>
        <taxon>unclassified sequences</taxon>
        <taxon>metagenomes</taxon>
        <taxon>ecological metagenomes</taxon>
    </lineage>
</organism>
<dbReference type="GO" id="GO:0046872">
    <property type="term" value="F:metal ion binding"/>
    <property type="evidence" value="ECO:0007669"/>
    <property type="project" value="UniProtKB-KW"/>
</dbReference>
<dbReference type="InterPro" id="IPR036523">
    <property type="entry name" value="SurE-like_sf"/>
</dbReference>
<comment type="subcellular location">
    <subcellularLocation>
        <location evidence="3">Cytoplasm</location>
    </subcellularLocation>
</comment>
<evidence type="ECO:0000256" key="7">
    <source>
        <dbReference type="ARBA" id="ARBA00022723"/>
    </source>
</evidence>
<keyword evidence="7" id="KW-0479">Metal-binding</keyword>
<dbReference type="SUPFAM" id="SSF64167">
    <property type="entry name" value="SurE-like"/>
    <property type="match status" value="1"/>
</dbReference>
<evidence type="ECO:0000256" key="5">
    <source>
        <dbReference type="ARBA" id="ARBA00012643"/>
    </source>
</evidence>
<accession>A0A3B1E4C3</accession>
<dbReference type="NCBIfam" id="TIGR00087">
    <property type="entry name" value="surE"/>
    <property type="match status" value="1"/>
</dbReference>
<evidence type="ECO:0000256" key="8">
    <source>
        <dbReference type="ARBA" id="ARBA00022741"/>
    </source>
</evidence>
<evidence type="ECO:0000256" key="9">
    <source>
        <dbReference type="ARBA" id="ARBA00022801"/>
    </source>
</evidence>
<evidence type="ECO:0000313" key="11">
    <source>
        <dbReference type="EMBL" id="VAY86441.1"/>
    </source>
</evidence>
<dbReference type="GO" id="GO:0004309">
    <property type="term" value="F:exopolyphosphatase activity"/>
    <property type="evidence" value="ECO:0007669"/>
    <property type="project" value="TreeGrafter"/>
</dbReference>
<keyword evidence="9 11" id="KW-0378">Hydrolase</keyword>
<evidence type="ECO:0000256" key="2">
    <source>
        <dbReference type="ARBA" id="ARBA00001946"/>
    </source>
</evidence>
<dbReference type="GO" id="GO:0005737">
    <property type="term" value="C:cytoplasm"/>
    <property type="evidence" value="ECO:0007669"/>
    <property type="project" value="UniProtKB-SubCell"/>
</dbReference>
<reference evidence="11" key="1">
    <citation type="submission" date="2018-10" db="EMBL/GenBank/DDBJ databases">
        <authorList>
            <person name="Aoki K."/>
        </authorList>
    </citation>
    <scope>NUCLEOTIDE SEQUENCE</scope>
</reference>
<dbReference type="NCBIfam" id="NF001494">
    <property type="entry name" value="PRK00346.2-4"/>
    <property type="match status" value="1"/>
</dbReference>
<dbReference type="InterPro" id="IPR030048">
    <property type="entry name" value="SurE"/>
</dbReference>
<dbReference type="AlphaFoldDB" id="A0A3B1E4C3"/>
<sequence>MVTKKQILVTNDDGFDCVGLKYLVDALKPLANVIVVAPSMNKSACSHSMTLTQPLRFKYIDKNFYRLDDGTPTDCVFLALHNLYPKGVLPDLVISGINIGSNMGEDITYSGTVAGAMEGVLQGVPSIAISQVYNNLNNSDPKEDWDFELACKTIVDITKRIFEDKFPLGERKLLNINIPQINIKECNGVKITRAGHRIFGNDCHKYLDPKGCEFHWIGLHPLRWDITKAQNCDFSAIDKNYVAITPVRVDMTSYDEIQTLDDWIL</sequence>